<dbReference type="GO" id="GO:0000724">
    <property type="term" value="P:double-strand break repair via homologous recombination"/>
    <property type="evidence" value="ECO:0007669"/>
    <property type="project" value="TreeGrafter"/>
</dbReference>
<evidence type="ECO:0008006" key="4">
    <source>
        <dbReference type="Google" id="ProtNLM"/>
    </source>
</evidence>
<gene>
    <name evidence="2" type="ORF">DFH07DRAFT_732431</name>
</gene>
<organism evidence="2 3">
    <name type="scientific">Mycena maculata</name>
    <dbReference type="NCBI Taxonomy" id="230809"/>
    <lineage>
        <taxon>Eukaryota</taxon>
        <taxon>Fungi</taxon>
        <taxon>Dikarya</taxon>
        <taxon>Basidiomycota</taxon>
        <taxon>Agaricomycotina</taxon>
        <taxon>Agaricomycetes</taxon>
        <taxon>Agaricomycetidae</taxon>
        <taxon>Agaricales</taxon>
        <taxon>Marasmiineae</taxon>
        <taxon>Mycenaceae</taxon>
        <taxon>Mycena</taxon>
    </lineage>
</organism>
<evidence type="ECO:0000313" key="2">
    <source>
        <dbReference type="EMBL" id="KAJ7774508.1"/>
    </source>
</evidence>
<reference evidence="2" key="1">
    <citation type="submission" date="2023-03" db="EMBL/GenBank/DDBJ databases">
        <title>Massive genome expansion in bonnet fungi (Mycena s.s.) driven by repeated elements and novel gene families across ecological guilds.</title>
        <authorList>
            <consortium name="Lawrence Berkeley National Laboratory"/>
            <person name="Harder C.B."/>
            <person name="Miyauchi S."/>
            <person name="Viragh M."/>
            <person name="Kuo A."/>
            <person name="Thoen E."/>
            <person name="Andreopoulos B."/>
            <person name="Lu D."/>
            <person name="Skrede I."/>
            <person name="Drula E."/>
            <person name="Henrissat B."/>
            <person name="Morin E."/>
            <person name="Kohler A."/>
            <person name="Barry K."/>
            <person name="LaButti K."/>
            <person name="Morin E."/>
            <person name="Salamov A."/>
            <person name="Lipzen A."/>
            <person name="Mereny Z."/>
            <person name="Hegedus B."/>
            <person name="Baldrian P."/>
            <person name="Stursova M."/>
            <person name="Weitz H."/>
            <person name="Taylor A."/>
            <person name="Grigoriev I.V."/>
            <person name="Nagy L.G."/>
            <person name="Martin F."/>
            <person name="Kauserud H."/>
        </authorList>
    </citation>
    <scope>NUCLEOTIDE SEQUENCE</scope>
    <source>
        <strain evidence="2">CBHHK188m</strain>
    </source>
</reference>
<protein>
    <recommendedName>
        <fullName evidence="4">Helicase ATP-binding domain-containing protein</fullName>
    </recommendedName>
</protein>
<dbReference type="Gene3D" id="3.40.50.300">
    <property type="entry name" value="P-loop containing nucleotide triphosphate hydrolases"/>
    <property type="match status" value="2"/>
</dbReference>
<dbReference type="GO" id="GO:0005737">
    <property type="term" value="C:cytoplasm"/>
    <property type="evidence" value="ECO:0007669"/>
    <property type="project" value="TreeGrafter"/>
</dbReference>
<proteinExistence type="inferred from homology"/>
<keyword evidence="3" id="KW-1185">Reference proteome</keyword>
<comment type="similarity">
    <text evidence="1">Belongs to the helicase family. RecQ subfamily.</text>
</comment>
<dbReference type="PANTHER" id="PTHR13710:SF120">
    <property type="entry name" value="BIFUNCTIONAL 3'-5' EXONUCLEASE_ATP-DEPENDENT HELICASE WRN"/>
    <property type="match status" value="1"/>
</dbReference>
<evidence type="ECO:0000256" key="1">
    <source>
        <dbReference type="ARBA" id="ARBA00005446"/>
    </source>
</evidence>
<evidence type="ECO:0000313" key="3">
    <source>
        <dbReference type="Proteomes" id="UP001215280"/>
    </source>
</evidence>
<sequence length="238" mass="27633">IICIDPEHLTDKQWERITDSPLFRENIVFASCDEVHLIDEWGREFRPAFHRIGPFFRGRLPPHISIFGLTATLQPGAMTKSICRSLGFQPKMFHLLRCSNKQTNIQFLVIPLTHGLSRAEFPDLLKYLIEGRKTIIYCTTIELCWRVFIYLIRLLPPGPRRLKRVRLYHAMCWPEENKETIRLIRDDPLCQIVIATIAFGQGFNVKSLLDSLMLGENANSQVCVNAKCEMLMQQSYEL</sequence>
<dbReference type="EMBL" id="JARJLG010000015">
    <property type="protein sequence ID" value="KAJ7774508.1"/>
    <property type="molecule type" value="Genomic_DNA"/>
</dbReference>
<dbReference type="GO" id="GO:0043138">
    <property type="term" value="F:3'-5' DNA helicase activity"/>
    <property type="evidence" value="ECO:0007669"/>
    <property type="project" value="TreeGrafter"/>
</dbReference>
<dbReference type="GO" id="GO:0005694">
    <property type="term" value="C:chromosome"/>
    <property type="evidence" value="ECO:0007669"/>
    <property type="project" value="TreeGrafter"/>
</dbReference>
<dbReference type="AlphaFoldDB" id="A0AAD7K0P3"/>
<dbReference type="SUPFAM" id="SSF52540">
    <property type="entry name" value="P-loop containing nucleoside triphosphate hydrolases"/>
    <property type="match status" value="1"/>
</dbReference>
<dbReference type="Proteomes" id="UP001215280">
    <property type="component" value="Unassembled WGS sequence"/>
</dbReference>
<dbReference type="PANTHER" id="PTHR13710">
    <property type="entry name" value="DNA HELICASE RECQ FAMILY MEMBER"/>
    <property type="match status" value="1"/>
</dbReference>
<dbReference type="InterPro" id="IPR027417">
    <property type="entry name" value="P-loop_NTPase"/>
</dbReference>
<accession>A0AAD7K0P3</accession>
<name>A0AAD7K0P3_9AGAR</name>
<dbReference type="GO" id="GO:0009378">
    <property type="term" value="F:four-way junction helicase activity"/>
    <property type="evidence" value="ECO:0007669"/>
    <property type="project" value="TreeGrafter"/>
</dbReference>
<dbReference type="GO" id="GO:0005634">
    <property type="term" value="C:nucleus"/>
    <property type="evidence" value="ECO:0007669"/>
    <property type="project" value="TreeGrafter"/>
</dbReference>
<comment type="caution">
    <text evidence="2">The sequence shown here is derived from an EMBL/GenBank/DDBJ whole genome shotgun (WGS) entry which is preliminary data.</text>
</comment>
<feature type="non-terminal residue" evidence="2">
    <location>
        <position position="1"/>
    </location>
</feature>